<evidence type="ECO:0000256" key="1">
    <source>
        <dbReference type="SAM" id="MobiDB-lite"/>
    </source>
</evidence>
<accession>A0AAW0DYZ5</accession>
<evidence type="ECO:0000313" key="3">
    <source>
        <dbReference type="Proteomes" id="UP001362999"/>
    </source>
</evidence>
<evidence type="ECO:0000313" key="2">
    <source>
        <dbReference type="EMBL" id="KAK7057861.1"/>
    </source>
</evidence>
<name>A0AAW0DYZ5_9AGAR</name>
<proteinExistence type="predicted"/>
<protein>
    <submittedName>
        <fullName evidence="2">Uncharacterized protein</fullName>
    </submittedName>
</protein>
<sequence>MSTSYNGVRYYQLNAERASYNDYMATLPFPSGLPCVETLKPIFALSNPQFTFRTHLIANPPRSHFYAPNRTVWCPGSNGDFNDAKTHLLIYCPTHLYDPLWSDWWVRDAEASPTGQTRDLFVLSEDSQFVLYVGAYTLLSLRHVHPPGSPAPSEVSRRQLGLYAGVGENAKHSRLEPYFPGAVLPTECFGLQRVGFDEEYYQLLLEKYSESQHNPPHKKRGRRGPGASGRPD</sequence>
<dbReference type="AlphaFoldDB" id="A0AAW0DYZ5"/>
<comment type="caution">
    <text evidence="2">The sequence shown here is derived from an EMBL/GenBank/DDBJ whole genome shotgun (WGS) entry which is preliminary data.</text>
</comment>
<dbReference type="Proteomes" id="UP001362999">
    <property type="component" value="Unassembled WGS sequence"/>
</dbReference>
<dbReference type="EMBL" id="JAWWNJ010000004">
    <property type="protein sequence ID" value="KAK7057861.1"/>
    <property type="molecule type" value="Genomic_DNA"/>
</dbReference>
<gene>
    <name evidence="2" type="ORF">R3P38DRAFT_3169371</name>
</gene>
<keyword evidence="3" id="KW-1185">Reference proteome</keyword>
<reference evidence="2 3" key="1">
    <citation type="journal article" date="2024" name="J Genomics">
        <title>Draft genome sequencing and assembly of Favolaschia claudopus CIRM-BRFM 2984 isolated from oak limbs.</title>
        <authorList>
            <person name="Navarro D."/>
            <person name="Drula E."/>
            <person name="Chaduli D."/>
            <person name="Cazenave R."/>
            <person name="Ahrendt S."/>
            <person name="Wang J."/>
            <person name="Lipzen A."/>
            <person name="Daum C."/>
            <person name="Barry K."/>
            <person name="Grigoriev I.V."/>
            <person name="Favel A."/>
            <person name="Rosso M.N."/>
            <person name="Martin F."/>
        </authorList>
    </citation>
    <scope>NUCLEOTIDE SEQUENCE [LARGE SCALE GENOMIC DNA]</scope>
    <source>
        <strain evidence="2 3">CIRM-BRFM 2984</strain>
    </source>
</reference>
<feature type="region of interest" description="Disordered" evidence="1">
    <location>
        <begin position="209"/>
        <end position="232"/>
    </location>
</feature>
<organism evidence="2 3">
    <name type="scientific">Favolaschia claudopus</name>
    <dbReference type="NCBI Taxonomy" id="2862362"/>
    <lineage>
        <taxon>Eukaryota</taxon>
        <taxon>Fungi</taxon>
        <taxon>Dikarya</taxon>
        <taxon>Basidiomycota</taxon>
        <taxon>Agaricomycotina</taxon>
        <taxon>Agaricomycetes</taxon>
        <taxon>Agaricomycetidae</taxon>
        <taxon>Agaricales</taxon>
        <taxon>Marasmiineae</taxon>
        <taxon>Mycenaceae</taxon>
        <taxon>Favolaschia</taxon>
    </lineage>
</organism>